<dbReference type="AlphaFoldDB" id="A0A484CZK3"/>
<sequence>MGGLVRLRASSARVSPQPSFKTEHSCCEAQRRVLHVSPQTVSCLLLSDIPAGISEEENGALRQQQEPASEKDGTRQTETAIQNNRITSPVTPCTSDTQLRAGRALLQLRMMNGLVR</sequence>
<dbReference type="Proteomes" id="UP000295070">
    <property type="component" value="Chromosome 9"/>
</dbReference>
<comment type="caution">
    <text evidence="2">The sequence shown here is derived from an EMBL/GenBank/DDBJ whole genome shotgun (WGS) entry which is preliminary data.</text>
</comment>
<protein>
    <submittedName>
        <fullName evidence="2">Uncharacterized protein</fullName>
    </submittedName>
</protein>
<gene>
    <name evidence="2" type="ORF">EPR50_G00096470</name>
</gene>
<evidence type="ECO:0000313" key="3">
    <source>
        <dbReference type="Proteomes" id="UP000295070"/>
    </source>
</evidence>
<name>A0A484CZK3_PERFV</name>
<feature type="compositionally biased region" description="Polar residues" evidence="1">
    <location>
        <begin position="76"/>
        <end position="94"/>
    </location>
</feature>
<proteinExistence type="predicted"/>
<dbReference type="EMBL" id="SCKG01000009">
    <property type="protein sequence ID" value="TDH08361.1"/>
    <property type="molecule type" value="Genomic_DNA"/>
</dbReference>
<accession>A0A484CZK3</accession>
<evidence type="ECO:0000256" key="1">
    <source>
        <dbReference type="SAM" id="MobiDB-lite"/>
    </source>
</evidence>
<evidence type="ECO:0000313" key="2">
    <source>
        <dbReference type="EMBL" id="TDH08361.1"/>
    </source>
</evidence>
<feature type="region of interest" description="Disordered" evidence="1">
    <location>
        <begin position="55"/>
        <end position="94"/>
    </location>
</feature>
<organism evidence="2 3">
    <name type="scientific">Perca flavescens</name>
    <name type="common">American yellow perch</name>
    <name type="synonym">Morone flavescens</name>
    <dbReference type="NCBI Taxonomy" id="8167"/>
    <lineage>
        <taxon>Eukaryota</taxon>
        <taxon>Metazoa</taxon>
        <taxon>Chordata</taxon>
        <taxon>Craniata</taxon>
        <taxon>Vertebrata</taxon>
        <taxon>Euteleostomi</taxon>
        <taxon>Actinopterygii</taxon>
        <taxon>Neopterygii</taxon>
        <taxon>Teleostei</taxon>
        <taxon>Neoteleostei</taxon>
        <taxon>Acanthomorphata</taxon>
        <taxon>Eupercaria</taxon>
        <taxon>Perciformes</taxon>
        <taxon>Percoidei</taxon>
        <taxon>Percidae</taxon>
        <taxon>Percinae</taxon>
        <taxon>Perca</taxon>
    </lineage>
</organism>
<keyword evidence="3" id="KW-1185">Reference proteome</keyword>
<feature type="region of interest" description="Disordered" evidence="1">
    <location>
        <begin position="1"/>
        <end position="21"/>
    </location>
</feature>
<reference evidence="2 3" key="1">
    <citation type="submission" date="2019-01" db="EMBL/GenBank/DDBJ databases">
        <title>A chromosome-scale genome assembly of the yellow perch, Perca flavescens.</title>
        <authorList>
            <person name="Feron R."/>
            <person name="Morvezen R."/>
            <person name="Bestin A."/>
            <person name="Haffray P."/>
            <person name="Klopp C."/>
            <person name="Zahm M."/>
            <person name="Cabau C."/>
            <person name="Roques C."/>
            <person name="Donnadieu C."/>
            <person name="Bouchez O."/>
            <person name="Christie M."/>
            <person name="Larson W."/>
            <person name="Guiguen Y."/>
        </authorList>
    </citation>
    <scope>NUCLEOTIDE SEQUENCE [LARGE SCALE GENOMIC DNA]</scope>
    <source>
        <strain evidence="2">YP-PL-M2</strain>
        <tissue evidence="2">Blood</tissue>
    </source>
</reference>